<evidence type="ECO:0000313" key="4">
    <source>
        <dbReference type="Proteomes" id="UP000199574"/>
    </source>
</evidence>
<keyword evidence="4" id="KW-1185">Reference proteome</keyword>
<gene>
    <name evidence="2" type="ORF">SAMN05192545_0008</name>
    <name evidence="3" type="ORF">SAMN05192545_3935</name>
</gene>
<evidence type="ECO:0000313" key="3">
    <source>
        <dbReference type="EMBL" id="SDT47462.1"/>
    </source>
</evidence>
<dbReference type="Pfam" id="PF19190">
    <property type="entry name" value="BACON_2"/>
    <property type="match status" value="1"/>
</dbReference>
<dbReference type="InterPro" id="IPR013783">
    <property type="entry name" value="Ig-like_fold"/>
</dbReference>
<name>A0ABY0TXU4_9FLAO</name>
<organism evidence="2 4">
    <name type="scientific">Maribacter dokdonensis</name>
    <dbReference type="NCBI Taxonomy" id="320912"/>
    <lineage>
        <taxon>Bacteria</taxon>
        <taxon>Pseudomonadati</taxon>
        <taxon>Bacteroidota</taxon>
        <taxon>Flavobacteriia</taxon>
        <taxon>Flavobacteriales</taxon>
        <taxon>Flavobacteriaceae</taxon>
        <taxon>Maribacter</taxon>
    </lineage>
</organism>
<dbReference type="Proteomes" id="UP000199574">
    <property type="component" value="Chromosome I"/>
</dbReference>
<dbReference type="InterPro" id="IPR024361">
    <property type="entry name" value="BACON"/>
</dbReference>
<sequence length="240" mass="25896">MARQTNAMITFSDAAQMLTSNGFIQRRAPGSSTKCMTKAKIEEYMFAYIDGSYSSSQLVPFNKIKRAPYINITRTGNEDQAAHSFTLALKVDGAFTVSRSSNWFSISPSSGSGDTTLTVTLTANTNGLSRLGILTVTSTPSGKTFSYEFDQDGIQTNPTSAVPLSVSQGARDVCELYPGTVTTYYVTQGKTFTNTSILYSDNAGTTNAPAGYYSNGEYHRYWNGSQFTGNMIECDNGGIG</sequence>
<evidence type="ECO:0000259" key="1">
    <source>
        <dbReference type="Pfam" id="PF19190"/>
    </source>
</evidence>
<evidence type="ECO:0000313" key="2">
    <source>
        <dbReference type="EMBL" id="SDR74265.1"/>
    </source>
</evidence>
<protein>
    <submittedName>
        <fullName evidence="2">Binding domain-containing protein, N-terminal</fullName>
    </submittedName>
</protein>
<feature type="domain" description="BACON" evidence="1">
    <location>
        <begin position="76"/>
        <end position="141"/>
    </location>
</feature>
<accession>A0ABY0TXU4</accession>
<dbReference type="EMBL" id="LT629754">
    <property type="protein sequence ID" value="SDR74265.1"/>
    <property type="molecule type" value="Genomic_DNA"/>
</dbReference>
<reference evidence="2 4" key="1">
    <citation type="submission" date="2016-10" db="EMBL/GenBank/DDBJ databases">
        <authorList>
            <person name="Varghese N."/>
            <person name="Submissions S."/>
        </authorList>
    </citation>
    <scope>NUCLEOTIDE SEQUENCE [LARGE SCALE GENOMIC DNA]</scope>
    <source>
        <strain evidence="2 4">MAR_2009_60</strain>
    </source>
</reference>
<proteinExistence type="predicted"/>
<dbReference type="EMBL" id="LT629754">
    <property type="protein sequence ID" value="SDT47462.1"/>
    <property type="molecule type" value="Genomic_DNA"/>
</dbReference>
<dbReference type="Gene3D" id="2.60.40.10">
    <property type="entry name" value="Immunoglobulins"/>
    <property type="match status" value="1"/>
</dbReference>
<dbReference type="CDD" id="cd14948">
    <property type="entry name" value="BACON"/>
    <property type="match status" value="1"/>
</dbReference>